<comment type="caution">
    <text evidence="9">The sequence shown here is derived from an EMBL/GenBank/DDBJ whole genome shotgun (WGS) entry which is preliminary data.</text>
</comment>
<name>A0ABT9ZWQ7_9BACI</name>
<reference evidence="9 10" key="1">
    <citation type="submission" date="2023-07" db="EMBL/GenBank/DDBJ databases">
        <title>Genomic Encyclopedia of Type Strains, Phase IV (KMG-IV): sequencing the most valuable type-strain genomes for metagenomic binning, comparative biology and taxonomic classification.</title>
        <authorList>
            <person name="Goeker M."/>
        </authorList>
    </citation>
    <scope>NUCLEOTIDE SEQUENCE [LARGE SCALE GENOMIC DNA]</scope>
    <source>
        <strain evidence="9 10">DSM 9768</strain>
    </source>
</reference>
<dbReference type="CDD" id="cd17535">
    <property type="entry name" value="REC_NarL-like"/>
    <property type="match status" value="1"/>
</dbReference>
<dbReference type="SMART" id="SM00421">
    <property type="entry name" value="HTH_LUXR"/>
    <property type="match status" value="1"/>
</dbReference>
<dbReference type="GO" id="GO:0003677">
    <property type="term" value="F:DNA binding"/>
    <property type="evidence" value="ECO:0007669"/>
    <property type="project" value="UniProtKB-KW"/>
</dbReference>
<evidence type="ECO:0000256" key="2">
    <source>
        <dbReference type="ARBA" id="ARBA00022553"/>
    </source>
</evidence>
<dbReference type="PROSITE" id="PS50043">
    <property type="entry name" value="HTH_LUXR_2"/>
    <property type="match status" value="1"/>
</dbReference>
<dbReference type="EMBL" id="JAUSUG010000009">
    <property type="protein sequence ID" value="MDQ0255177.1"/>
    <property type="molecule type" value="Genomic_DNA"/>
</dbReference>
<evidence type="ECO:0000313" key="10">
    <source>
        <dbReference type="Proteomes" id="UP001230005"/>
    </source>
</evidence>
<dbReference type="Pfam" id="PF00196">
    <property type="entry name" value="GerE"/>
    <property type="match status" value="1"/>
</dbReference>
<feature type="domain" description="Response regulatory" evidence="8">
    <location>
        <begin position="6"/>
        <end position="123"/>
    </location>
</feature>
<protein>
    <submittedName>
        <fullName evidence="9">DNA-binding NarL/FixJ family response regulator</fullName>
    </submittedName>
</protein>
<dbReference type="RefSeq" id="WP_307326121.1">
    <property type="nucleotide sequence ID" value="NZ_JAUSUG010000009.1"/>
</dbReference>
<evidence type="ECO:0000313" key="9">
    <source>
        <dbReference type="EMBL" id="MDQ0255177.1"/>
    </source>
</evidence>
<dbReference type="PROSITE" id="PS00622">
    <property type="entry name" value="HTH_LUXR_1"/>
    <property type="match status" value="1"/>
</dbReference>
<evidence type="ECO:0000256" key="6">
    <source>
        <dbReference type="PROSITE-ProRule" id="PRU00169"/>
    </source>
</evidence>
<dbReference type="Proteomes" id="UP001230005">
    <property type="component" value="Unassembled WGS sequence"/>
</dbReference>
<gene>
    <name evidence="9" type="ORF">J2S74_002559</name>
</gene>
<proteinExistence type="predicted"/>
<dbReference type="PROSITE" id="PS50110">
    <property type="entry name" value="RESPONSE_REGULATORY"/>
    <property type="match status" value="1"/>
</dbReference>
<evidence type="ECO:0000259" key="7">
    <source>
        <dbReference type="PROSITE" id="PS50043"/>
    </source>
</evidence>
<accession>A0ABT9ZWQ7</accession>
<organism evidence="9 10">
    <name type="scientific">Evansella vedderi</name>
    <dbReference type="NCBI Taxonomy" id="38282"/>
    <lineage>
        <taxon>Bacteria</taxon>
        <taxon>Bacillati</taxon>
        <taxon>Bacillota</taxon>
        <taxon>Bacilli</taxon>
        <taxon>Bacillales</taxon>
        <taxon>Bacillaceae</taxon>
        <taxon>Evansella</taxon>
    </lineage>
</organism>
<dbReference type="InterPro" id="IPR001789">
    <property type="entry name" value="Sig_transdc_resp-reg_receiver"/>
</dbReference>
<feature type="modified residue" description="4-aspartylphosphate" evidence="6">
    <location>
        <position position="58"/>
    </location>
</feature>
<dbReference type="InterPro" id="IPR016032">
    <property type="entry name" value="Sig_transdc_resp-reg_C-effctor"/>
</dbReference>
<dbReference type="Gene3D" id="3.40.50.2300">
    <property type="match status" value="1"/>
</dbReference>
<dbReference type="SMART" id="SM00448">
    <property type="entry name" value="REC"/>
    <property type="match status" value="1"/>
</dbReference>
<dbReference type="InterPro" id="IPR058245">
    <property type="entry name" value="NreC/VraR/RcsB-like_REC"/>
</dbReference>
<dbReference type="SUPFAM" id="SSF52172">
    <property type="entry name" value="CheY-like"/>
    <property type="match status" value="1"/>
</dbReference>
<dbReference type="InterPro" id="IPR011006">
    <property type="entry name" value="CheY-like_superfamily"/>
</dbReference>
<keyword evidence="2 6" id="KW-0597">Phosphoprotein</keyword>
<dbReference type="Pfam" id="PF00072">
    <property type="entry name" value="Response_reg"/>
    <property type="match status" value="1"/>
</dbReference>
<keyword evidence="5" id="KW-0804">Transcription</keyword>
<dbReference type="SUPFAM" id="SSF46894">
    <property type="entry name" value="C-terminal effector domain of the bipartite response regulators"/>
    <property type="match status" value="1"/>
</dbReference>
<keyword evidence="3" id="KW-0805">Transcription regulation</keyword>
<keyword evidence="10" id="KW-1185">Reference proteome</keyword>
<dbReference type="InterPro" id="IPR000792">
    <property type="entry name" value="Tscrpt_reg_LuxR_C"/>
</dbReference>
<dbReference type="CDD" id="cd06170">
    <property type="entry name" value="LuxR_C_like"/>
    <property type="match status" value="1"/>
</dbReference>
<evidence type="ECO:0000256" key="3">
    <source>
        <dbReference type="ARBA" id="ARBA00023015"/>
    </source>
</evidence>
<evidence type="ECO:0000256" key="1">
    <source>
        <dbReference type="ARBA" id="ARBA00004496"/>
    </source>
</evidence>
<evidence type="ECO:0000256" key="4">
    <source>
        <dbReference type="ARBA" id="ARBA00023125"/>
    </source>
</evidence>
<comment type="subcellular location">
    <subcellularLocation>
        <location evidence="1">Cytoplasm</location>
    </subcellularLocation>
</comment>
<dbReference type="PRINTS" id="PR00038">
    <property type="entry name" value="HTHLUXR"/>
</dbReference>
<sequence>MSQPIKLMIVDDHHIVRKGLTFFFARETEFEVVAEARDGMEAVEAIENGVSMDVILLDLSMPQMDGVEATRKIKGKNPNQKILVLTSFEDQEHVISAIQAGADGYCLKDTEPENLMEAIKRVFAGNKNIDPKVANHLFQHVNQGESEEVKALKELTKREREVLIEIAKGKSNKKIAEALFVSEKTVKTHITNLFSKLPVKDRTQAALFAVKHKLVEGNENV</sequence>
<evidence type="ECO:0000256" key="5">
    <source>
        <dbReference type="ARBA" id="ARBA00023163"/>
    </source>
</evidence>
<feature type="domain" description="HTH luxR-type" evidence="7">
    <location>
        <begin position="148"/>
        <end position="213"/>
    </location>
</feature>
<evidence type="ECO:0000259" key="8">
    <source>
        <dbReference type="PROSITE" id="PS50110"/>
    </source>
</evidence>
<dbReference type="PANTHER" id="PTHR43214:SF43">
    <property type="entry name" value="TWO-COMPONENT RESPONSE REGULATOR"/>
    <property type="match status" value="1"/>
</dbReference>
<dbReference type="InterPro" id="IPR039420">
    <property type="entry name" value="WalR-like"/>
</dbReference>
<dbReference type="PANTHER" id="PTHR43214">
    <property type="entry name" value="TWO-COMPONENT RESPONSE REGULATOR"/>
    <property type="match status" value="1"/>
</dbReference>
<keyword evidence="4 9" id="KW-0238">DNA-binding</keyword>